<protein>
    <submittedName>
        <fullName evidence="1">DUF6265 family protein</fullName>
    </submittedName>
</protein>
<accession>A0ABT5VVV7</accession>
<sequence>MKNILILLIGILTISCNPSKKESSNIKLTDKSDNFDWLLGEWERLNEEEGKNTYENWEKISDVEYSGIGFTMQGADTIKQEKIALIKASEKWILTVKVPEEKESVSFKMINHTENDFTCENKELDFPNTIRYWKSGNRMKASVSNAEMEIPFEFEKLSK</sequence>
<comment type="caution">
    <text evidence="1">The sequence shown here is derived from an EMBL/GenBank/DDBJ whole genome shotgun (WGS) entry which is preliminary data.</text>
</comment>
<dbReference type="RefSeq" id="WP_275110886.1">
    <property type="nucleotide sequence ID" value="NZ_JAKJSC010000004.1"/>
</dbReference>
<dbReference type="EMBL" id="JAKJSC010000004">
    <property type="protein sequence ID" value="MDE5419556.1"/>
    <property type="molecule type" value="Genomic_DNA"/>
</dbReference>
<organism evidence="1 2">
    <name type="scientific">Paralabilibaculum antarcticum</name>
    <dbReference type="NCBI Taxonomy" id="2912572"/>
    <lineage>
        <taxon>Bacteria</taxon>
        <taxon>Pseudomonadati</taxon>
        <taxon>Bacteroidota</taxon>
        <taxon>Bacteroidia</taxon>
        <taxon>Marinilabiliales</taxon>
        <taxon>Marinifilaceae</taxon>
        <taxon>Paralabilibaculum</taxon>
    </lineage>
</organism>
<reference evidence="1 2" key="1">
    <citation type="submission" date="2022-01" db="EMBL/GenBank/DDBJ databases">
        <title>Labilibaculum sp. nov, a marine bacterium isolated from Antarctica.</title>
        <authorList>
            <person name="Dai W."/>
        </authorList>
    </citation>
    <scope>NUCLEOTIDE SEQUENCE [LARGE SCALE GENOMIC DNA]</scope>
    <source>
        <strain evidence="1 2">DW002</strain>
    </source>
</reference>
<keyword evidence="2" id="KW-1185">Reference proteome</keyword>
<evidence type="ECO:0000313" key="2">
    <source>
        <dbReference type="Proteomes" id="UP001528920"/>
    </source>
</evidence>
<name>A0ABT5VVV7_9BACT</name>
<evidence type="ECO:0000313" key="1">
    <source>
        <dbReference type="EMBL" id="MDE5419556.1"/>
    </source>
</evidence>
<proteinExistence type="predicted"/>
<dbReference type="Proteomes" id="UP001528920">
    <property type="component" value="Unassembled WGS sequence"/>
</dbReference>
<dbReference type="PROSITE" id="PS51257">
    <property type="entry name" value="PROKAR_LIPOPROTEIN"/>
    <property type="match status" value="1"/>
</dbReference>
<gene>
    <name evidence="1" type="ORF">L3049_16300</name>
</gene>